<dbReference type="EMBL" id="FNQV01000005">
    <property type="protein sequence ID" value="SEA17622.1"/>
    <property type="molecule type" value="Genomic_DNA"/>
</dbReference>
<gene>
    <name evidence="11" type="ORF">SAMN02910418_01070</name>
</gene>
<comment type="cofactor">
    <cofactor evidence="2">
        <name>Mn(2+)</name>
        <dbReference type="ChEBI" id="CHEBI:29035"/>
    </cofactor>
</comment>
<feature type="domain" description="Aminopeptidase P N-terminal" evidence="10">
    <location>
        <begin position="49"/>
        <end position="196"/>
    </location>
</feature>
<dbReference type="GO" id="GO:0070006">
    <property type="term" value="F:metalloaminopeptidase activity"/>
    <property type="evidence" value="ECO:0007669"/>
    <property type="project" value="InterPro"/>
</dbReference>
<keyword evidence="11" id="KW-0645">Protease</keyword>
<reference evidence="12" key="1">
    <citation type="submission" date="2016-10" db="EMBL/GenBank/DDBJ databases">
        <authorList>
            <person name="Varghese N."/>
            <person name="Submissions S."/>
        </authorList>
    </citation>
    <scope>NUCLEOTIDE SEQUENCE [LARGE SCALE GENOMIC DNA]</scope>
    <source>
        <strain evidence="12">KPR-1</strain>
    </source>
</reference>
<protein>
    <recommendedName>
        <fullName evidence="4">Xaa-Pro aminopeptidase</fullName>
        <ecNumber evidence="4">3.4.11.9</ecNumber>
    </recommendedName>
</protein>
<evidence type="ECO:0000256" key="5">
    <source>
        <dbReference type="ARBA" id="ARBA00022723"/>
    </source>
</evidence>
<name>A0A1H3Z2T2_9ACTO</name>
<evidence type="ECO:0000256" key="6">
    <source>
        <dbReference type="ARBA" id="ARBA00022801"/>
    </source>
</evidence>
<evidence type="ECO:0000259" key="10">
    <source>
        <dbReference type="SMART" id="SM01011"/>
    </source>
</evidence>
<keyword evidence="12" id="KW-1185">Reference proteome</keyword>
<dbReference type="Pfam" id="PF05195">
    <property type="entry name" value="AMP_N"/>
    <property type="match status" value="1"/>
</dbReference>
<dbReference type="Proteomes" id="UP000199288">
    <property type="component" value="Unassembled WGS sequence"/>
</dbReference>
<evidence type="ECO:0000256" key="4">
    <source>
        <dbReference type="ARBA" id="ARBA00012574"/>
    </source>
</evidence>
<dbReference type="OrthoDB" id="9806388at2"/>
<dbReference type="PROSITE" id="PS00491">
    <property type="entry name" value="PROLINE_PEPTIDASE"/>
    <property type="match status" value="1"/>
</dbReference>
<evidence type="ECO:0000256" key="7">
    <source>
        <dbReference type="ARBA" id="ARBA00023211"/>
    </source>
</evidence>
<dbReference type="InterPro" id="IPR052433">
    <property type="entry name" value="X-Pro_dipept-like"/>
</dbReference>
<dbReference type="Gene3D" id="3.40.350.10">
    <property type="entry name" value="Creatinase/prolidase N-terminal domain"/>
    <property type="match status" value="1"/>
</dbReference>
<dbReference type="AlphaFoldDB" id="A0A1H3Z2T2"/>
<feature type="compositionally biased region" description="Basic and acidic residues" evidence="9">
    <location>
        <begin position="1"/>
        <end position="19"/>
    </location>
</feature>
<dbReference type="InterPro" id="IPR029149">
    <property type="entry name" value="Creatin/AminoP/Spt16_N"/>
</dbReference>
<sequence>MTTDNRTDDTSQALDDRGSNRSQRPTSDRFRDFMTQHWAPRDTTLPEPNDSAPYAKLRREAISKKFTGDRLVIPAGGLQVRSNDTDYPFRPHSAFAHMLGTGTDFEPDAVLVLDPNDDGEHDATIYFHPCASRDTDQFFADSRYGEFWVGARPTLEYIQAATGVRTAHIDELKDALSKDAGQVQIRIVPGASDQVSTMVSEIRSEVSQQVASEVDEALAEALSEARLIKDAWEIEQMKLAVAATAEGFEDMIRSLPRATTHHRGERVLEGAFGAKAREEGNTVGYDTIAAAGNNANTLHWTANTGKVNEGELVLIDAGIEIDSLYTADITRTLPISGTFSPAQRRVYDAVLKACEAALEASHGTGVKFRDVHAAAMEVIAHELEDMGILPVTAEESLQPDCQLHRRWMVHGTSHHLGIDVHDCAQARKDMYLDAELQPGMCYTIEPGLYFHADDLAVPEEYRGIGVRIEDDIIITEDHRAIRLSEDIPRTADDVEAWMAKVLAS</sequence>
<feature type="region of interest" description="Disordered" evidence="9">
    <location>
        <begin position="1"/>
        <end position="52"/>
    </location>
</feature>
<dbReference type="Gene3D" id="3.90.230.10">
    <property type="entry name" value="Creatinase/methionine aminopeptidase superfamily"/>
    <property type="match status" value="1"/>
</dbReference>
<keyword evidence="11" id="KW-0031">Aminopeptidase</keyword>
<keyword evidence="6" id="KW-0378">Hydrolase</keyword>
<evidence type="ECO:0000313" key="12">
    <source>
        <dbReference type="Proteomes" id="UP000199288"/>
    </source>
</evidence>
<proteinExistence type="inferred from homology"/>
<dbReference type="GO" id="GO:0030145">
    <property type="term" value="F:manganese ion binding"/>
    <property type="evidence" value="ECO:0007669"/>
    <property type="project" value="InterPro"/>
</dbReference>
<dbReference type="InterPro" id="IPR001131">
    <property type="entry name" value="Peptidase_M24B_aminopep-P_CS"/>
</dbReference>
<dbReference type="SMART" id="SM01011">
    <property type="entry name" value="AMP_N"/>
    <property type="match status" value="1"/>
</dbReference>
<dbReference type="RefSeq" id="WP_092563204.1">
    <property type="nucleotide sequence ID" value="NZ_FNQV01000005.1"/>
</dbReference>
<accession>A0A1H3Z2T2</accession>
<organism evidence="11 12">
    <name type="scientific">Bowdeniella nasicola</name>
    <dbReference type="NCBI Taxonomy" id="208480"/>
    <lineage>
        <taxon>Bacteria</taxon>
        <taxon>Bacillati</taxon>
        <taxon>Actinomycetota</taxon>
        <taxon>Actinomycetes</taxon>
        <taxon>Actinomycetales</taxon>
        <taxon>Actinomycetaceae</taxon>
        <taxon>Bowdeniella</taxon>
    </lineage>
</organism>
<dbReference type="SUPFAM" id="SSF53092">
    <property type="entry name" value="Creatinase/prolidase N-terminal domain"/>
    <property type="match status" value="1"/>
</dbReference>
<dbReference type="InterPro" id="IPR007865">
    <property type="entry name" value="Aminopep_P_N"/>
</dbReference>
<evidence type="ECO:0000313" key="11">
    <source>
        <dbReference type="EMBL" id="SEA17622.1"/>
    </source>
</evidence>
<evidence type="ECO:0000256" key="1">
    <source>
        <dbReference type="ARBA" id="ARBA00001424"/>
    </source>
</evidence>
<dbReference type="CDD" id="cd01087">
    <property type="entry name" value="Prolidase"/>
    <property type="match status" value="1"/>
</dbReference>
<comment type="similarity">
    <text evidence="3 8">Belongs to the peptidase M24B family.</text>
</comment>
<dbReference type="EC" id="3.4.11.9" evidence="4"/>
<evidence type="ECO:0000256" key="8">
    <source>
        <dbReference type="RuleBase" id="RU000590"/>
    </source>
</evidence>
<evidence type="ECO:0000256" key="3">
    <source>
        <dbReference type="ARBA" id="ARBA00008766"/>
    </source>
</evidence>
<comment type="catalytic activity">
    <reaction evidence="1">
        <text>Release of any N-terminal amino acid, including proline, that is linked to proline, even from a dipeptide or tripeptide.</text>
        <dbReference type="EC" id="3.4.11.9"/>
    </reaction>
</comment>
<evidence type="ECO:0000256" key="2">
    <source>
        <dbReference type="ARBA" id="ARBA00001936"/>
    </source>
</evidence>
<dbReference type="SUPFAM" id="SSF55920">
    <property type="entry name" value="Creatinase/aminopeptidase"/>
    <property type="match status" value="1"/>
</dbReference>
<keyword evidence="7" id="KW-0464">Manganese</keyword>
<evidence type="ECO:0000256" key="9">
    <source>
        <dbReference type="SAM" id="MobiDB-lite"/>
    </source>
</evidence>
<keyword evidence="5 8" id="KW-0479">Metal-binding</keyword>
<dbReference type="PANTHER" id="PTHR43226">
    <property type="entry name" value="XAA-PRO AMINOPEPTIDASE 3"/>
    <property type="match status" value="1"/>
</dbReference>
<dbReference type="InterPro" id="IPR036005">
    <property type="entry name" value="Creatinase/aminopeptidase-like"/>
</dbReference>
<dbReference type="Pfam" id="PF00557">
    <property type="entry name" value="Peptidase_M24"/>
    <property type="match status" value="1"/>
</dbReference>
<dbReference type="GO" id="GO:0005829">
    <property type="term" value="C:cytosol"/>
    <property type="evidence" value="ECO:0007669"/>
    <property type="project" value="TreeGrafter"/>
</dbReference>
<dbReference type="GO" id="GO:0006508">
    <property type="term" value="P:proteolysis"/>
    <property type="evidence" value="ECO:0007669"/>
    <property type="project" value="TreeGrafter"/>
</dbReference>
<dbReference type="PANTHER" id="PTHR43226:SF4">
    <property type="entry name" value="XAA-PRO AMINOPEPTIDASE 3"/>
    <property type="match status" value="1"/>
</dbReference>
<dbReference type="InterPro" id="IPR000994">
    <property type="entry name" value="Pept_M24"/>
</dbReference>